<comment type="similarity">
    <text evidence="3">Belongs to the krueppel C2H2-type zinc-finger protein family.</text>
</comment>
<evidence type="ECO:0000256" key="7">
    <source>
        <dbReference type="ARBA" id="ARBA00022833"/>
    </source>
</evidence>
<dbReference type="FunFam" id="3.30.160.60:FF:000478">
    <property type="entry name" value="Zinc finger protein 133"/>
    <property type="match status" value="1"/>
</dbReference>
<dbReference type="OrthoDB" id="6077919at2759"/>
<dbReference type="FunFam" id="3.30.160.60:FF:001343">
    <property type="entry name" value="Zinc finger protein 568"/>
    <property type="match status" value="1"/>
</dbReference>
<dbReference type="GO" id="GO:0008270">
    <property type="term" value="F:zinc ion binding"/>
    <property type="evidence" value="ECO:0007669"/>
    <property type="project" value="UniProtKB-KW"/>
</dbReference>
<dbReference type="Proteomes" id="UP000228934">
    <property type="component" value="Unassembled WGS sequence"/>
</dbReference>
<dbReference type="GO" id="GO:0010468">
    <property type="term" value="P:regulation of gene expression"/>
    <property type="evidence" value="ECO:0007669"/>
    <property type="project" value="TreeGrafter"/>
</dbReference>
<dbReference type="FunFam" id="3.30.160.60:FF:001270">
    <property type="entry name" value="zinc finger protein 583 isoform X1"/>
    <property type="match status" value="1"/>
</dbReference>
<keyword evidence="6 12" id="KW-0863">Zinc-finger</keyword>
<feature type="domain" description="C2H2-type" evidence="14">
    <location>
        <begin position="334"/>
        <end position="361"/>
    </location>
</feature>
<feature type="domain" description="C2H2-type" evidence="14">
    <location>
        <begin position="278"/>
        <end position="305"/>
    </location>
</feature>
<dbReference type="FunFam" id="3.30.160.60:FF:000812">
    <property type="entry name" value="zinc finger protein 23 isoform X2"/>
    <property type="match status" value="1"/>
</dbReference>
<dbReference type="PROSITE" id="PS00028">
    <property type="entry name" value="ZINC_FINGER_C2H2_1"/>
    <property type="match status" value="10"/>
</dbReference>
<evidence type="ECO:0000256" key="9">
    <source>
        <dbReference type="ARBA" id="ARBA00023125"/>
    </source>
</evidence>
<evidence type="ECO:0000313" key="15">
    <source>
        <dbReference type="EMBL" id="PIO31350.1"/>
    </source>
</evidence>
<evidence type="ECO:0000256" key="2">
    <source>
        <dbReference type="ARBA" id="ARBA00004123"/>
    </source>
</evidence>
<feature type="domain" description="C2H2-type" evidence="14">
    <location>
        <begin position="446"/>
        <end position="473"/>
    </location>
</feature>
<keyword evidence="8" id="KW-0805">Transcription regulation</keyword>
<feature type="domain" description="C2H2-type" evidence="14">
    <location>
        <begin position="528"/>
        <end position="555"/>
    </location>
</feature>
<evidence type="ECO:0000256" key="10">
    <source>
        <dbReference type="ARBA" id="ARBA00023163"/>
    </source>
</evidence>
<reference evidence="16" key="1">
    <citation type="journal article" date="2017" name="Nat. Commun.">
        <title>The North American bullfrog draft genome provides insight into hormonal regulation of long noncoding RNA.</title>
        <authorList>
            <person name="Hammond S.A."/>
            <person name="Warren R.L."/>
            <person name="Vandervalk B.P."/>
            <person name="Kucuk E."/>
            <person name="Khan H."/>
            <person name="Gibb E.A."/>
            <person name="Pandoh P."/>
            <person name="Kirk H."/>
            <person name="Zhao Y."/>
            <person name="Jones M."/>
            <person name="Mungall A.J."/>
            <person name="Coope R."/>
            <person name="Pleasance S."/>
            <person name="Moore R.A."/>
            <person name="Holt R.A."/>
            <person name="Round J.M."/>
            <person name="Ohora S."/>
            <person name="Walle B.V."/>
            <person name="Veldhoen N."/>
            <person name="Helbing C.C."/>
            <person name="Birol I."/>
        </authorList>
    </citation>
    <scope>NUCLEOTIDE SEQUENCE [LARGE SCALE GENOMIC DNA]</scope>
</reference>
<dbReference type="InterPro" id="IPR013087">
    <property type="entry name" value="Znf_C2H2_type"/>
</dbReference>
<feature type="domain" description="C2H2-type" evidence="14">
    <location>
        <begin position="474"/>
        <end position="501"/>
    </location>
</feature>
<comment type="subcellular location">
    <subcellularLocation>
        <location evidence="2">Nucleus</location>
    </subcellularLocation>
</comment>
<dbReference type="AlphaFoldDB" id="A0A2G9RTX7"/>
<evidence type="ECO:0000256" key="8">
    <source>
        <dbReference type="ARBA" id="ARBA00023015"/>
    </source>
</evidence>
<dbReference type="Gene3D" id="3.30.160.60">
    <property type="entry name" value="Classic Zinc Finger"/>
    <property type="match status" value="10"/>
</dbReference>
<feature type="domain" description="C2H2-type" evidence="14">
    <location>
        <begin position="362"/>
        <end position="389"/>
    </location>
</feature>
<feature type="domain" description="C2H2-type" evidence="14">
    <location>
        <begin position="306"/>
        <end position="333"/>
    </location>
</feature>
<feature type="domain" description="C2H2-type" evidence="14">
    <location>
        <begin position="500"/>
        <end position="527"/>
    </location>
</feature>
<protein>
    <recommendedName>
        <fullName evidence="14">C2H2-type domain-containing protein</fullName>
    </recommendedName>
</protein>
<evidence type="ECO:0000256" key="11">
    <source>
        <dbReference type="ARBA" id="ARBA00023242"/>
    </source>
</evidence>
<feature type="region of interest" description="Disordered" evidence="13">
    <location>
        <begin position="187"/>
        <end position="209"/>
    </location>
</feature>
<accession>A0A2G9RTX7</accession>
<keyword evidence="7" id="KW-0862">Zinc</keyword>
<dbReference type="PANTHER" id="PTHR16515">
    <property type="entry name" value="PR DOMAIN ZINC FINGER PROTEIN"/>
    <property type="match status" value="1"/>
</dbReference>
<evidence type="ECO:0000259" key="14">
    <source>
        <dbReference type="PROSITE" id="PS50157"/>
    </source>
</evidence>
<dbReference type="InterPro" id="IPR050331">
    <property type="entry name" value="Zinc_finger"/>
</dbReference>
<feature type="compositionally biased region" description="Polar residues" evidence="13">
    <location>
        <begin position="196"/>
        <end position="209"/>
    </location>
</feature>
<dbReference type="FunFam" id="3.30.160.60:FF:002716">
    <property type="entry name" value="Zinc finger protein 212"/>
    <property type="match status" value="1"/>
</dbReference>
<feature type="domain" description="C2H2-type" evidence="14">
    <location>
        <begin position="250"/>
        <end position="277"/>
    </location>
</feature>
<dbReference type="Pfam" id="PF00096">
    <property type="entry name" value="zf-C2H2"/>
    <property type="match status" value="10"/>
</dbReference>
<feature type="domain" description="C2H2-type" evidence="14">
    <location>
        <begin position="390"/>
        <end position="417"/>
    </location>
</feature>
<evidence type="ECO:0000256" key="4">
    <source>
        <dbReference type="ARBA" id="ARBA00022723"/>
    </source>
</evidence>
<evidence type="ECO:0000256" key="13">
    <source>
        <dbReference type="SAM" id="MobiDB-lite"/>
    </source>
</evidence>
<keyword evidence="5" id="KW-0677">Repeat</keyword>
<keyword evidence="11" id="KW-0539">Nucleus</keyword>
<dbReference type="SMART" id="SM00355">
    <property type="entry name" value="ZnF_C2H2"/>
    <property type="match status" value="11"/>
</dbReference>
<comment type="function">
    <text evidence="1">May be involved in transcriptional regulation.</text>
</comment>
<feature type="domain" description="C2H2-type" evidence="14">
    <location>
        <begin position="418"/>
        <end position="445"/>
    </location>
</feature>
<dbReference type="EMBL" id="KV931968">
    <property type="protein sequence ID" value="PIO31350.1"/>
    <property type="molecule type" value="Genomic_DNA"/>
</dbReference>
<dbReference type="FunFam" id="3.30.160.60:FF:000295">
    <property type="entry name" value="zinc finger protein 19"/>
    <property type="match status" value="1"/>
</dbReference>
<evidence type="ECO:0000256" key="6">
    <source>
        <dbReference type="ARBA" id="ARBA00022771"/>
    </source>
</evidence>
<dbReference type="FunFam" id="3.30.160.60:FF:002343">
    <property type="entry name" value="Zinc finger protein 33A"/>
    <property type="match status" value="1"/>
</dbReference>
<sequence>MGYIAERIPCLTMEKTSSEIAGKILNLALEIIYLLTGEDYKLVKTYDDQVTPVGQPDVRERYTDIEGLIKVPSTHCLMPNKKILEVTYQIIELLTKEVPIRYGSSNRNPPERCPHPLYSRDSTQKHQEIPQEDQAENHLNIKVEIKEEAEELYVRDDEQCKEEEVIPEISIDGQYNSIDDETYPIVPSDGEEENNDITSNSSDQDLITPNLQPTPQFAHQPSDPYTSPGCLLDCSPSSSNHAPHQGTENYRCSNYNESFTVRAELIEHQKTHPAKKPFPCTDCGKCFPRKSNLYTHRRVHTGERPYPCSECGKSFTCKSHLVYHQRIHTSEKPFNCSECGKCLSRLSTFIAHQRLHTGEKPYRCSECGKGFTDKAYLADHEKIHATDKPFPCTECGKSFTQRSNLDHHQRTHTGERPFTCSECGKSFTQMGSLTSHQRTHTGEKPYPCAKCGKSFSQKTSLIKHEQIHLGEKPYICSECGKWFADKSYLDVHRKIHNRSFTCSECGKGFPQKSDLIRHEKVHTAETMYVCSKCGIRFSKKSSLTLHLNCHKRLEALESGN</sequence>
<keyword evidence="10" id="KW-0804">Transcription</keyword>
<dbReference type="PANTHER" id="PTHR16515:SF49">
    <property type="entry name" value="GASTRULA ZINC FINGER PROTEIN XLCGF49.1-LIKE-RELATED"/>
    <property type="match status" value="1"/>
</dbReference>
<dbReference type="SUPFAM" id="SSF57667">
    <property type="entry name" value="beta-beta-alpha zinc fingers"/>
    <property type="match status" value="6"/>
</dbReference>
<gene>
    <name evidence="15" type="ORF">AB205_0191020</name>
</gene>
<evidence type="ECO:0000313" key="16">
    <source>
        <dbReference type="Proteomes" id="UP000228934"/>
    </source>
</evidence>
<evidence type="ECO:0000256" key="3">
    <source>
        <dbReference type="ARBA" id="ARBA00006991"/>
    </source>
</evidence>
<proteinExistence type="inferred from homology"/>
<evidence type="ECO:0000256" key="12">
    <source>
        <dbReference type="PROSITE-ProRule" id="PRU00042"/>
    </source>
</evidence>
<keyword evidence="16" id="KW-1185">Reference proteome</keyword>
<dbReference type="InterPro" id="IPR036236">
    <property type="entry name" value="Znf_C2H2_sf"/>
</dbReference>
<evidence type="ECO:0000256" key="5">
    <source>
        <dbReference type="ARBA" id="ARBA00022737"/>
    </source>
</evidence>
<evidence type="ECO:0000256" key="1">
    <source>
        <dbReference type="ARBA" id="ARBA00003767"/>
    </source>
</evidence>
<dbReference type="FunFam" id="3.30.160.60:FF:000759">
    <property type="entry name" value="zinc finger protein 16"/>
    <property type="match status" value="1"/>
</dbReference>
<name>A0A2G9RTX7_AQUCT</name>
<organism evidence="15 16">
    <name type="scientific">Aquarana catesbeiana</name>
    <name type="common">American bullfrog</name>
    <name type="synonym">Rana catesbeiana</name>
    <dbReference type="NCBI Taxonomy" id="8400"/>
    <lineage>
        <taxon>Eukaryota</taxon>
        <taxon>Metazoa</taxon>
        <taxon>Chordata</taxon>
        <taxon>Craniata</taxon>
        <taxon>Vertebrata</taxon>
        <taxon>Euteleostomi</taxon>
        <taxon>Amphibia</taxon>
        <taxon>Batrachia</taxon>
        <taxon>Anura</taxon>
        <taxon>Neobatrachia</taxon>
        <taxon>Ranoidea</taxon>
        <taxon>Ranidae</taxon>
        <taxon>Aquarana</taxon>
    </lineage>
</organism>
<dbReference type="PROSITE" id="PS50157">
    <property type="entry name" value="ZINC_FINGER_C2H2_2"/>
    <property type="match status" value="11"/>
</dbReference>
<dbReference type="GO" id="GO:0003677">
    <property type="term" value="F:DNA binding"/>
    <property type="evidence" value="ECO:0007669"/>
    <property type="project" value="UniProtKB-KW"/>
</dbReference>
<keyword evidence="9" id="KW-0238">DNA-binding</keyword>
<dbReference type="FunFam" id="3.30.160.60:FF:000012">
    <property type="entry name" value="RB-associated KRAB zinc finger protein-like"/>
    <property type="match status" value="1"/>
</dbReference>
<keyword evidence="4" id="KW-0479">Metal-binding</keyword>
<dbReference type="GO" id="GO:0005634">
    <property type="term" value="C:nucleus"/>
    <property type="evidence" value="ECO:0007669"/>
    <property type="project" value="UniProtKB-SubCell"/>
</dbReference>